<reference evidence="1" key="1">
    <citation type="submission" date="2014-09" db="EMBL/GenBank/DDBJ databases">
        <authorList>
            <person name="Magalhaes I.L.F."/>
            <person name="Oliveira U."/>
            <person name="Santos F.R."/>
            <person name="Vidigal T.H.D.A."/>
            <person name="Brescovit A.D."/>
            <person name="Santos A.J."/>
        </authorList>
    </citation>
    <scope>NUCLEOTIDE SEQUENCE</scope>
    <source>
        <tissue evidence="1">Shoot tissue taken approximately 20 cm above the soil surface</tissue>
    </source>
</reference>
<proteinExistence type="predicted"/>
<organism evidence="1">
    <name type="scientific">Arundo donax</name>
    <name type="common">Giant reed</name>
    <name type="synonym">Donax arundinaceus</name>
    <dbReference type="NCBI Taxonomy" id="35708"/>
    <lineage>
        <taxon>Eukaryota</taxon>
        <taxon>Viridiplantae</taxon>
        <taxon>Streptophyta</taxon>
        <taxon>Embryophyta</taxon>
        <taxon>Tracheophyta</taxon>
        <taxon>Spermatophyta</taxon>
        <taxon>Magnoliopsida</taxon>
        <taxon>Liliopsida</taxon>
        <taxon>Poales</taxon>
        <taxon>Poaceae</taxon>
        <taxon>PACMAD clade</taxon>
        <taxon>Arundinoideae</taxon>
        <taxon>Arundineae</taxon>
        <taxon>Arundo</taxon>
    </lineage>
</organism>
<accession>A0A0A9HH27</accession>
<reference evidence="1" key="2">
    <citation type="journal article" date="2015" name="Data Brief">
        <title>Shoot transcriptome of the giant reed, Arundo donax.</title>
        <authorList>
            <person name="Barrero R.A."/>
            <person name="Guerrero F.D."/>
            <person name="Moolhuijzen P."/>
            <person name="Goolsby J.A."/>
            <person name="Tidwell J."/>
            <person name="Bellgard S.E."/>
            <person name="Bellgard M.I."/>
        </authorList>
    </citation>
    <scope>NUCLEOTIDE SEQUENCE</scope>
    <source>
        <tissue evidence="1">Shoot tissue taken approximately 20 cm above the soil surface</tissue>
    </source>
</reference>
<dbReference type="AlphaFoldDB" id="A0A0A9HH27"/>
<sequence length="95" mass="10685">MVGGVDVHSHGFTTQLSSNREHAARDGTSRRCHGCYIKNCPQIPRFCWCCICNQQERSACWGMPWMDIPVLCKEFPHAGCVSHYGISLTMAVRGR</sequence>
<dbReference type="EMBL" id="GBRH01163755">
    <property type="protein sequence ID" value="JAE34141.1"/>
    <property type="molecule type" value="Transcribed_RNA"/>
</dbReference>
<evidence type="ECO:0000313" key="1">
    <source>
        <dbReference type="EMBL" id="JAE34141.1"/>
    </source>
</evidence>
<name>A0A0A9HH27_ARUDO</name>
<protein>
    <submittedName>
        <fullName evidence="1">Uncharacterized protein</fullName>
    </submittedName>
</protein>